<dbReference type="eggNOG" id="ENOG502QS5H">
    <property type="taxonomic scope" value="Eukaryota"/>
</dbReference>
<dbReference type="OrthoDB" id="10069062at2759"/>
<dbReference type="Pfam" id="PF15122">
    <property type="entry name" value="TMEM206"/>
    <property type="match status" value="1"/>
</dbReference>
<keyword evidence="9 17" id="KW-0472">Membrane</keyword>
<dbReference type="KEGG" id="mdo:100022660"/>
<reference evidence="18" key="2">
    <citation type="submission" date="2025-08" db="UniProtKB">
        <authorList>
            <consortium name="Ensembl"/>
        </authorList>
    </citation>
    <scope>IDENTIFICATION</scope>
</reference>
<name>F6Q562_MONDO</name>
<dbReference type="PANTHER" id="PTHR16087">
    <property type="entry name" value="TRANSMEMBRANE PROTEIN 206"/>
    <property type="match status" value="1"/>
</dbReference>
<evidence type="ECO:0000256" key="13">
    <source>
        <dbReference type="ARBA" id="ARBA00024167"/>
    </source>
</evidence>
<evidence type="ECO:0000256" key="3">
    <source>
        <dbReference type="ARBA" id="ARBA00013993"/>
    </source>
</evidence>
<dbReference type="PANTHER" id="PTHR16087:SF0">
    <property type="entry name" value="PROTON-ACTIVATED CHLORIDE CHANNEL"/>
    <property type="match status" value="1"/>
</dbReference>
<keyword evidence="10" id="KW-0869">Chloride channel</keyword>
<keyword evidence="5" id="KW-1003">Cell membrane</keyword>
<evidence type="ECO:0000256" key="16">
    <source>
        <dbReference type="SAM" id="Coils"/>
    </source>
</evidence>
<evidence type="ECO:0000256" key="4">
    <source>
        <dbReference type="ARBA" id="ARBA00022448"/>
    </source>
</evidence>
<keyword evidence="7 17" id="KW-1133">Transmembrane helix</keyword>
<evidence type="ECO:0000256" key="8">
    <source>
        <dbReference type="ARBA" id="ARBA00023065"/>
    </source>
</evidence>
<evidence type="ECO:0000256" key="6">
    <source>
        <dbReference type="ARBA" id="ARBA00022692"/>
    </source>
</evidence>
<dbReference type="Bgee" id="ENSMODG00000002976">
    <property type="expression patterns" value="Expressed in lung and 19 other cell types or tissues"/>
</dbReference>
<feature type="coiled-coil region" evidence="16">
    <location>
        <begin position="70"/>
        <end position="97"/>
    </location>
</feature>
<evidence type="ECO:0000313" key="19">
    <source>
        <dbReference type="Proteomes" id="UP000002280"/>
    </source>
</evidence>
<keyword evidence="12" id="KW-0407">Ion channel</keyword>
<keyword evidence="6 17" id="KW-0812">Transmembrane</keyword>
<dbReference type="CTD" id="55248"/>
<gene>
    <name evidence="18" type="primary">PACC1</name>
</gene>
<dbReference type="GeneID" id="100022660"/>
<comment type="subcellular location">
    <subcellularLocation>
        <location evidence="1">Cell membrane</location>
        <topology evidence="1">Multi-pass membrane protein</topology>
    </subcellularLocation>
</comment>
<dbReference type="OMA" id="EFMRDCE"/>
<comment type="function">
    <text evidence="15">Chloride channel gated by pH that facilitates the entry of chloride ions into cells upon exposure to extracellular acidic pH. Involved in acidosis-induced cell death by mediating chloride influx and subsequent cell swelling.</text>
</comment>
<reference evidence="18 19" key="1">
    <citation type="journal article" date="2007" name="Nature">
        <title>Genome of the marsupial Monodelphis domestica reveals innovation in non-coding sequences.</title>
        <authorList>
            <person name="Mikkelsen T.S."/>
            <person name="Wakefield M.J."/>
            <person name="Aken B."/>
            <person name="Amemiya C.T."/>
            <person name="Chang J.L."/>
            <person name="Duke S."/>
            <person name="Garber M."/>
            <person name="Gentles A.J."/>
            <person name="Goodstadt L."/>
            <person name="Heger A."/>
            <person name="Jurka J."/>
            <person name="Kamal M."/>
            <person name="Mauceli E."/>
            <person name="Searle S.M."/>
            <person name="Sharpe T."/>
            <person name="Baker M.L."/>
            <person name="Batzer M.A."/>
            <person name="Benos P.V."/>
            <person name="Belov K."/>
            <person name="Clamp M."/>
            <person name="Cook A."/>
            <person name="Cuff J."/>
            <person name="Das R."/>
            <person name="Davidow L."/>
            <person name="Deakin J.E."/>
            <person name="Fazzari M.J."/>
            <person name="Glass J.L."/>
            <person name="Grabherr M."/>
            <person name="Greally J.M."/>
            <person name="Gu W."/>
            <person name="Hore T.A."/>
            <person name="Huttley G.A."/>
            <person name="Kleber M."/>
            <person name="Jirtle R.L."/>
            <person name="Koina E."/>
            <person name="Lee J.T."/>
            <person name="Mahony S."/>
            <person name="Marra M.A."/>
            <person name="Miller R.D."/>
            <person name="Nicholls R.D."/>
            <person name="Oda M."/>
            <person name="Papenfuss A.T."/>
            <person name="Parra Z.E."/>
            <person name="Pollock D.D."/>
            <person name="Ray D.A."/>
            <person name="Schein J.E."/>
            <person name="Speed T.P."/>
            <person name="Thompson K."/>
            <person name="VandeBerg J.L."/>
            <person name="Wade C.M."/>
            <person name="Walker J.A."/>
            <person name="Waters P.D."/>
            <person name="Webber C."/>
            <person name="Weidman J.R."/>
            <person name="Xie X."/>
            <person name="Zody M.C."/>
            <person name="Baldwin J."/>
            <person name="Abdouelleil A."/>
            <person name="Abdulkadir J."/>
            <person name="Abebe A."/>
            <person name="Abera B."/>
            <person name="Abreu J."/>
            <person name="Acer S.C."/>
            <person name="Aftuck L."/>
            <person name="Alexander A."/>
            <person name="An P."/>
            <person name="Anderson E."/>
            <person name="Anderson S."/>
            <person name="Arachi H."/>
            <person name="Azer M."/>
            <person name="Bachantsang P."/>
            <person name="Barry A."/>
            <person name="Bayul T."/>
            <person name="Berlin A."/>
            <person name="Bessette D."/>
            <person name="Bloom T."/>
            <person name="Bloom T."/>
            <person name="Boguslavskiy L."/>
            <person name="Bonnet C."/>
            <person name="Boukhgalter B."/>
            <person name="Bourzgui I."/>
            <person name="Brown A."/>
            <person name="Cahill P."/>
            <person name="Channer S."/>
            <person name="Cheshatsang Y."/>
            <person name="Chuda L."/>
            <person name="Citroen M."/>
            <person name="Collymore A."/>
            <person name="Cooke P."/>
            <person name="Costello M."/>
            <person name="D'Aco K."/>
            <person name="Daza R."/>
            <person name="De Haan G."/>
            <person name="DeGray S."/>
            <person name="DeMaso C."/>
            <person name="Dhargay N."/>
            <person name="Dooley K."/>
            <person name="Dooley E."/>
            <person name="Doricent M."/>
            <person name="Dorje P."/>
            <person name="Dorjee K."/>
            <person name="Dupes A."/>
            <person name="Elong R."/>
            <person name="Falk J."/>
            <person name="Farina A."/>
            <person name="Faro S."/>
            <person name="Ferguson D."/>
            <person name="Fisher S."/>
            <person name="Foley C.D."/>
            <person name="Franke A."/>
            <person name="Friedrich D."/>
            <person name="Gadbois L."/>
            <person name="Gearin G."/>
            <person name="Gearin C.R."/>
            <person name="Giannoukos G."/>
            <person name="Goode T."/>
            <person name="Graham J."/>
            <person name="Grandbois E."/>
            <person name="Grewal S."/>
            <person name="Gyaltsen K."/>
            <person name="Hafez N."/>
            <person name="Hagos B."/>
            <person name="Hall J."/>
            <person name="Henson C."/>
            <person name="Hollinger A."/>
            <person name="Honan T."/>
            <person name="Huard M.D."/>
            <person name="Hughes L."/>
            <person name="Hurhula B."/>
            <person name="Husby M.E."/>
            <person name="Kamat A."/>
            <person name="Kanga B."/>
            <person name="Kashin S."/>
            <person name="Khazanovich D."/>
            <person name="Kisner P."/>
            <person name="Lance K."/>
            <person name="Lara M."/>
            <person name="Lee W."/>
            <person name="Lennon N."/>
            <person name="Letendre F."/>
            <person name="LeVine R."/>
            <person name="Lipovsky A."/>
            <person name="Liu X."/>
            <person name="Liu J."/>
            <person name="Liu S."/>
            <person name="Lokyitsang T."/>
            <person name="Lokyitsang Y."/>
            <person name="Lubonja R."/>
            <person name="Lui A."/>
            <person name="MacDonald P."/>
            <person name="Magnisalis V."/>
            <person name="Maru K."/>
            <person name="Matthews C."/>
            <person name="McCusker W."/>
            <person name="McDonough S."/>
            <person name="Mehta T."/>
            <person name="Meldrim J."/>
            <person name="Meneus L."/>
            <person name="Mihai O."/>
            <person name="Mihalev A."/>
            <person name="Mihova T."/>
            <person name="Mittelman R."/>
            <person name="Mlenga V."/>
            <person name="Montmayeur A."/>
            <person name="Mulrain L."/>
            <person name="Navidi A."/>
            <person name="Naylor J."/>
            <person name="Negash T."/>
            <person name="Nguyen T."/>
            <person name="Nguyen N."/>
            <person name="Nicol R."/>
            <person name="Norbu C."/>
            <person name="Norbu N."/>
            <person name="Novod N."/>
            <person name="O'Neill B."/>
            <person name="Osman S."/>
            <person name="Markiewicz E."/>
            <person name="Oyono O.L."/>
            <person name="Patti C."/>
            <person name="Phunkhang P."/>
            <person name="Pierre F."/>
            <person name="Priest M."/>
            <person name="Raghuraman S."/>
            <person name="Rege F."/>
            <person name="Reyes R."/>
            <person name="Rise C."/>
            <person name="Rogov P."/>
            <person name="Ross K."/>
            <person name="Ryan E."/>
            <person name="Settipalli S."/>
            <person name="Shea T."/>
            <person name="Sherpa N."/>
            <person name="Shi L."/>
            <person name="Shih D."/>
            <person name="Sparrow T."/>
            <person name="Spaulding J."/>
            <person name="Stalker J."/>
            <person name="Stange-Thomann N."/>
            <person name="Stavropoulos S."/>
            <person name="Stone C."/>
            <person name="Strader C."/>
            <person name="Tesfaye S."/>
            <person name="Thomson T."/>
            <person name="Thoulutsang Y."/>
            <person name="Thoulutsang D."/>
            <person name="Topham K."/>
            <person name="Topping I."/>
            <person name="Tsamla T."/>
            <person name="Vassiliev H."/>
            <person name="Vo A."/>
            <person name="Wangchuk T."/>
            <person name="Wangdi T."/>
            <person name="Weiand M."/>
            <person name="Wilkinson J."/>
            <person name="Wilson A."/>
            <person name="Yadav S."/>
            <person name="Young G."/>
            <person name="Yu Q."/>
            <person name="Zembek L."/>
            <person name="Zhong D."/>
            <person name="Zimmer A."/>
            <person name="Zwirko Z."/>
            <person name="Jaffe D.B."/>
            <person name="Alvarez P."/>
            <person name="Brockman W."/>
            <person name="Butler J."/>
            <person name="Chin C."/>
            <person name="Gnerre S."/>
            <person name="MacCallum I."/>
            <person name="Graves J.A."/>
            <person name="Ponting C.P."/>
            <person name="Breen M."/>
            <person name="Samollow P.B."/>
            <person name="Lander E.S."/>
            <person name="Lindblad-Toh K."/>
        </authorList>
    </citation>
    <scope>NUCLEOTIDE SEQUENCE [LARGE SCALE GENOMIC DNA]</scope>
</reference>
<evidence type="ECO:0000256" key="11">
    <source>
        <dbReference type="ARBA" id="ARBA00023214"/>
    </source>
</evidence>
<keyword evidence="8" id="KW-0406">Ion transport</keyword>
<evidence type="ECO:0000256" key="14">
    <source>
        <dbReference type="ARBA" id="ARBA00032817"/>
    </source>
</evidence>
<keyword evidence="11" id="KW-0868">Chloride</keyword>
<evidence type="ECO:0000256" key="12">
    <source>
        <dbReference type="ARBA" id="ARBA00023303"/>
    </source>
</evidence>
<evidence type="ECO:0000256" key="2">
    <source>
        <dbReference type="ARBA" id="ARBA00009151"/>
    </source>
</evidence>
<proteinExistence type="inferred from homology"/>
<dbReference type="GeneTree" id="ENSGT00390000017528"/>
<dbReference type="AlphaFoldDB" id="F6Q562"/>
<reference evidence="18" key="3">
    <citation type="submission" date="2025-09" db="UniProtKB">
        <authorList>
            <consortium name="Ensembl"/>
        </authorList>
    </citation>
    <scope>IDENTIFICATION</scope>
</reference>
<accession>F6Q562</accession>
<comment type="similarity">
    <text evidence="2">Belongs to the proton-activated chloride channel family.</text>
</comment>
<dbReference type="GO" id="GO:0034707">
    <property type="term" value="C:chloride channel complex"/>
    <property type="evidence" value="ECO:0007669"/>
    <property type="project" value="UniProtKB-KW"/>
</dbReference>
<feature type="transmembrane region" description="Helical" evidence="17">
    <location>
        <begin position="25"/>
        <end position="46"/>
    </location>
</feature>
<comment type="catalytic activity">
    <reaction evidence="13">
        <text>chloride(in) = chloride(out)</text>
        <dbReference type="Rhea" id="RHEA:29823"/>
        <dbReference type="ChEBI" id="CHEBI:17996"/>
    </reaction>
</comment>
<protein>
    <recommendedName>
        <fullName evidence="3">Proton-activated chloride channel</fullName>
    </recommendedName>
    <alternativeName>
        <fullName evidence="14">Transmembrane protein 206</fullName>
    </alternativeName>
</protein>
<dbReference type="GO" id="GO:0061797">
    <property type="term" value="F:pH-gated chloride channel activity"/>
    <property type="evidence" value="ECO:0007669"/>
    <property type="project" value="Ensembl"/>
</dbReference>
<keyword evidence="16" id="KW-0175">Coiled coil</keyword>
<evidence type="ECO:0000256" key="10">
    <source>
        <dbReference type="ARBA" id="ARBA00023173"/>
    </source>
</evidence>
<evidence type="ECO:0000256" key="7">
    <source>
        <dbReference type="ARBA" id="ARBA00022989"/>
    </source>
</evidence>
<evidence type="ECO:0000256" key="9">
    <source>
        <dbReference type="ARBA" id="ARBA00023136"/>
    </source>
</evidence>
<dbReference type="GO" id="GO:0005886">
    <property type="term" value="C:plasma membrane"/>
    <property type="evidence" value="ECO:0007669"/>
    <property type="project" value="UniProtKB-SubCell"/>
</dbReference>
<dbReference type="InParanoid" id="F6Q562"/>
<evidence type="ECO:0000256" key="5">
    <source>
        <dbReference type="ARBA" id="ARBA00022475"/>
    </source>
</evidence>
<dbReference type="STRING" id="13616.ENSMODP00000003612"/>
<feature type="transmembrane region" description="Helical" evidence="17">
    <location>
        <begin position="132"/>
        <end position="153"/>
    </location>
</feature>
<sequence length="416" mass="47544">MRPRAFPGAGTPGKPLWNPFKLLQFLAPAASILAILLLFLFLLYLFSTIPAGDHCELRVAASFSIDAMIRQELSSSYQELNEDLEQVIENSDRVEEKERKDSKDKGSGILPVLDSESVISSIRFSKACLKNVFSVLLIFIYLLLMAVAVFLVYQTITDFREKLKHPVMSVSYKEVDSYDAPGIALYPGQAQLLSCKHHYDVIPPLNSPGQPGVNCTTKRINYTDPFSNQTVKYALVVQGPREVKKRELVFLQFRLNETSEDFSAIDYLLFSSFQEFVQSPDKVHFMQDCESAYSSWKFSGGFRTWVKMSLVKTKEEDGREAVEFRQETSVVNYIDQRPEAERSVQLFFVVFEWKDPFIQKVQDIITANPWNTIALLCGAFLALFKAAEFAKLSVKWMIKIRKRYLKRKAQATNHIS</sequence>
<dbReference type="InterPro" id="IPR029366">
    <property type="entry name" value="TMEM206"/>
</dbReference>
<evidence type="ECO:0000256" key="1">
    <source>
        <dbReference type="ARBA" id="ARBA00004651"/>
    </source>
</evidence>
<keyword evidence="4" id="KW-0813">Transport</keyword>
<dbReference type="FunCoup" id="F6Q562">
    <property type="interactions" value="242"/>
</dbReference>
<evidence type="ECO:0000313" key="18">
    <source>
        <dbReference type="Ensembl" id="ENSMODP00000003612.2"/>
    </source>
</evidence>
<dbReference type="Ensembl" id="ENSMODT00000003694.3">
    <property type="protein sequence ID" value="ENSMODP00000003612.2"/>
    <property type="gene ID" value="ENSMODG00000002976.3"/>
</dbReference>
<dbReference type="HOGENOM" id="CLU_068069_0_0_1"/>
<evidence type="ECO:0000256" key="17">
    <source>
        <dbReference type="SAM" id="Phobius"/>
    </source>
</evidence>
<dbReference type="Proteomes" id="UP000002280">
    <property type="component" value="Chromosome 2"/>
</dbReference>
<evidence type="ECO:0000256" key="15">
    <source>
        <dbReference type="ARBA" id="ARBA00045384"/>
    </source>
</evidence>
<keyword evidence="19" id="KW-1185">Reference proteome</keyword>
<organism evidence="18 19">
    <name type="scientific">Monodelphis domestica</name>
    <name type="common">Gray short-tailed opossum</name>
    <dbReference type="NCBI Taxonomy" id="13616"/>
    <lineage>
        <taxon>Eukaryota</taxon>
        <taxon>Metazoa</taxon>
        <taxon>Chordata</taxon>
        <taxon>Craniata</taxon>
        <taxon>Vertebrata</taxon>
        <taxon>Euteleostomi</taxon>
        <taxon>Mammalia</taxon>
        <taxon>Metatheria</taxon>
        <taxon>Didelphimorphia</taxon>
        <taxon>Didelphidae</taxon>
        <taxon>Monodelphis</taxon>
    </lineage>
</organism>